<dbReference type="EMBL" id="AOJM01000075">
    <property type="protein sequence ID" value="ELZ45612.1"/>
    <property type="molecule type" value="Genomic_DNA"/>
</dbReference>
<name>M0EFF0_9EURY</name>
<feature type="domain" description="Glycosyltransferase subfamily 4-like N-terminal" evidence="2">
    <location>
        <begin position="5"/>
        <end position="98"/>
    </location>
</feature>
<dbReference type="Gene3D" id="3.40.50.2000">
    <property type="entry name" value="Glycogen Phosphorylase B"/>
    <property type="match status" value="2"/>
</dbReference>
<dbReference type="SUPFAM" id="SSF53756">
    <property type="entry name" value="UDP-Glycosyltransferase/glycogen phosphorylase"/>
    <property type="match status" value="1"/>
</dbReference>
<keyword evidence="3" id="KW-0808">Transferase</keyword>
<sequence>MRKLREYDVIHILENYHVFSLQAALVARRSNTHLFMSAGENIPYPLYQRNPLQWWTKKFVNDSVDAVNTTTPKAKRALIHEGVDHEKISVIPNAVDTSKFEPISDPNISDLSLPDDIGDSLNILFVHGLKEQKGVPYLLDAFEQIRTDFDARLILLGEDRLSDERTEIIHDSDDIIWRERIPYSEMSKVYNISDVSILPSVTMVNNQEQFGVAVLEAMACGLPTVVTDVGGLPYVVEAGETSRVIQERSVDQIVSALEELLESSRLRSRLGKNGRERVVSEFCKEVVADQLFEYYKNGLR</sequence>
<dbReference type="Pfam" id="PF00534">
    <property type="entry name" value="Glycos_transf_1"/>
    <property type="match status" value="1"/>
</dbReference>
<evidence type="ECO:0000313" key="4">
    <source>
        <dbReference type="Proteomes" id="UP000011526"/>
    </source>
</evidence>
<comment type="caution">
    <text evidence="3">The sequence shown here is derived from an EMBL/GenBank/DDBJ whole genome shotgun (WGS) entry which is preliminary data.</text>
</comment>
<evidence type="ECO:0000259" key="2">
    <source>
        <dbReference type="Pfam" id="PF13439"/>
    </source>
</evidence>
<gene>
    <name evidence="3" type="ORF">C465_13640</name>
</gene>
<dbReference type="InterPro" id="IPR028098">
    <property type="entry name" value="Glyco_trans_4-like_N"/>
</dbReference>
<dbReference type="AlphaFoldDB" id="M0EFF0"/>
<evidence type="ECO:0000259" key="1">
    <source>
        <dbReference type="Pfam" id="PF00534"/>
    </source>
</evidence>
<feature type="domain" description="Glycosyl transferase family 1" evidence="1">
    <location>
        <begin position="122"/>
        <end position="277"/>
    </location>
</feature>
<dbReference type="Proteomes" id="UP000011526">
    <property type="component" value="Unassembled WGS sequence"/>
</dbReference>
<dbReference type="InterPro" id="IPR050194">
    <property type="entry name" value="Glycosyltransferase_grp1"/>
</dbReference>
<dbReference type="PANTHER" id="PTHR45947:SF3">
    <property type="entry name" value="SULFOQUINOVOSYL TRANSFERASE SQD2"/>
    <property type="match status" value="1"/>
</dbReference>
<dbReference type="GO" id="GO:0016757">
    <property type="term" value="F:glycosyltransferase activity"/>
    <property type="evidence" value="ECO:0007669"/>
    <property type="project" value="InterPro"/>
</dbReference>
<reference evidence="3 4" key="1">
    <citation type="journal article" date="2014" name="PLoS Genet.">
        <title>Phylogenetically driven sequencing of extremely halophilic archaea reveals strategies for static and dynamic osmo-response.</title>
        <authorList>
            <person name="Becker E.A."/>
            <person name="Seitzer P.M."/>
            <person name="Tritt A."/>
            <person name="Larsen D."/>
            <person name="Krusor M."/>
            <person name="Yao A.I."/>
            <person name="Wu D."/>
            <person name="Madern D."/>
            <person name="Eisen J.A."/>
            <person name="Darling A.E."/>
            <person name="Facciotti M.T."/>
        </authorList>
    </citation>
    <scope>NUCLEOTIDE SEQUENCE [LARGE SCALE GENOMIC DNA]</scope>
    <source>
        <strain evidence="3 4">JCM 9100</strain>
    </source>
</reference>
<dbReference type="InterPro" id="IPR001296">
    <property type="entry name" value="Glyco_trans_1"/>
</dbReference>
<organism evidence="3 4">
    <name type="scientific">Halorubrum distributum JCM 9100</name>
    <dbReference type="NCBI Taxonomy" id="1227467"/>
    <lineage>
        <taxon>Archaea</taxon>
        <taxon>Methanobacteriati</taxon>
        <taxon>Methanobacteriota</taxon>
        <taxon>Stenosarchaea group</taxon>
        <taxon>Halobacteria</taxon>
        <taxon>Halobacteriales</taxon>
        <taxon>Haloferacaceae</taxon>
        <taxon>Halorubrum</taxon>
        <taxon>Halorubrum distributum group</taxon>
    </lineage>
</organism>
<proteinExistence type="predicted"/>
<dbReference type="PANTHER" id="PTHR45947">
    <property type="entry name" value="SULFOQUINOVOSYL TRANSFERASE SQD2"/>
    <property type="match status" value="1"/>
</dbReference>
<keyword evidence="4" id="KW-1185">Reference proteome</keyword>
<dbReference type="Pfam" id="PF13439">
    <property type="entry name" value="Glyco_transf_4"/>
    <property type="match status" value="1"/>
</dbReference>
<dbReference type="CDD" id="cd03801">
    <property type="entry name" value="GT4_PimA-like"/>
    <property type="match status" value="1"/>
</dbReference>
<evidence type="ECO:0000313" key="3">
    <source>
        <dbReference type="EMBL" id="ELZ45612.1"/>
    </source>
</evidence>
<accession>M0EFF0</accession>
<protein>
    <submittedName>
        <fullName evidence="3">Putative glycosyltransferase (Group 1)</fullName>
    </submittedName>
</protein>